<accession>A0A922DJR3</accession>
<evidence type="ECO:0000256" key="3">
    <source>
        <dbReference type="ARBA" id="ARBA00022833"/>
    </source>
</evidence>
<keyword evidence="5" id="KW-1133">Transmembrane helix</keyword>
<feature type="domain" description="GRF-type" evidence="6">
    <location>
        <begin position="20"/>
        <end position="63"/>
    </location>
</feature>
<organism evidence="7 8">
    <name type="scientific">Carya illinoinensis</name>
    <name type="common">Pecan</name>
    <dbReference type="NCBI Taxonomy" id="32201"/>
    <lineage>
        <taxon>Eukaryota</taxon>
        <taxon>Viridiplantae</taxon>
        <taxon>Streptophyta</taxon>
        <taxon>Embryophyta</taxon>
        <taxon>Tracheophyta</taxon>
        <taxon>Spermatophyta</taxon>
        <taxon>Magnoliopsida</taxon>
        <taxon>eudicotyledons</taxon>
        <taxon>Gunneridae</taxon>
        <taxon>Pentapetalae</taxon>
        <taxon>rosids</taxon>
        <taxon>fabids</taxon>
        <taxon>Fagales</taxon>
        <taxon>Juglandaceae</taxon>
        <taxon>Carya</taxon>
    </lineage>
</organism>
<gene>
    <name evidence="7" type="ORF">I3842_12G129000</name>
</gene>
<reference evidence="7" key="1">
    <citation type="submission" date="2021-01" db="EMBL/GenBank/DDBJ databases">
        <authorList>
            <person name="Lovell J.T."/>
            <person name="Bentley N."/>
            <person name="Bhattarai G."/>
            <person name="Jenkins J.W."/>
            <person name="Sreedasyam A."/>
            <person name="Alarcon Y."/>
            <person name="Bock C."/>
            <person name="Boston L."/>
            <person name="Carlson J."/>
            <person name="Cervantes K."/>
            <person name="Clermont K."/>
            <person name="Krom N."/>
            <person name="Kubenka K."/>
            <person name="Mamidi S."/>
            <person name="Mattison C."/>
            <person name="Monteros M."/>
            <person name="Pisani C."/>
            <person name="Plott C."/>
            <person name="Rajasekar S."/>
            <person name="Rhein H.S."/>
            <person name="Rohla C."/>
            <person name="Song M."/>
            <person name="Hilaire R.S."/>
            <person name="Shu S."/>
            <person name="Wells L."/>
            <person name="Wang X."/>
            <person name="Webber J."/>
            <person name="Heerema R.J."/>
            <person name="Klein P."/>
            <person name="Conner P."/>
            <person name="Grauke L."/>
            <person name="Grimwood J."/>
            <person name="Schmutz J."/>
            <person name="Randall J.J."/>
        </authorList>
    </citation>
    <scope>NUCLEOTIDE SEQUENCE</scope>
    <source>
        <tissue evidence="7">Leaf</tissue>
    </source>
</reference>
<evidence type="ECO:0000259" key="6">
    <source>
        <dbReference type="PROSITE" id="PS51999"/>
    </source>
</evidence>
<evidence type="ECO:0000256" key="4">
    <source>
        <dbReference type="PROSITE-ProRule" id="PRU01343"/>
    </source>
</evidence>
<dbReference type="Proteomes" id="UP000811246">
    <property type="component" value="Chromosome 12"/>
</dbReference>
<dbReference type="AlphaFoldDB" id="A0A922DJR3"/>
<feature type="transmembrane region" description="Helical" evidence="5">
    <location>
        <begin position="111"/>
        <end position="128"/>
    </location>
</feature>
<keyword evidence="2 4" id="KW-0863">Zinc-finger</keyword>
<keyword evidence="5" id="KW-0812">Transmembrane</keyword>
<dbReference type="PROSITE" id="PS51999">
    <property type="entry name" value="ZF_GRF"/>
    <property type="match status" value="1"/>
</dbReference>
<dbReference type="GO" id="GO:0008270">
    <property type="term" value="F:zinc ion binding"/>
    <property type="evidence" value="ECO:0007669"/>
    <property type="project" value="UniProtKB-KW"/>
</dbReference>
<name>A0A922DJR3_CARIL</name>
<dbReference type="InterPro" id="IPR010666">
    <property type="entry name" value="Znf_GRF"/>
</dbReference>
<protein>
    <recommendedName>
        <fullName evidence="6">GRF-type domain-containing protein</fullName>
    </recommendedName>
</protein>
<proteinExistence type="predicted"/>
<comment type="caution">
    <text evidence="7">The sequence shown here is derived from an EMBL/GenBank/DDBJ whole genome shotgun (WGS) entry which is preliminary data.</text>
</comment>
<dbReference type="Pfam" id="PF06839">
    <property type="entry name" value="Zn_ribbon_GRF"/>
    <property type="match status" value="1"/>
</dbReference>
<evidence type="ECO:0000313" key="8">
    <source>
        <dbReference type="Proteomes" id="UP000811246"/>
    </source>
</evidence>
<keyword evidence="5" id="KW-0472">Membrane</keyword>
<dbReference type="EMBL" id="CM031836">
    <property type="protein sequence ID" value="KAG6685768.1"/>
    <property type="molecule type" value="Genomic_DNA"/>
</dbReference>
<evidence type="ECO:0000256" key="1">
    <source>
        <dbReference type="ARBA" id="ARBA00022723"/>
    </source>
</evidence>
<evidence type="ECO:0000256" key="5">
    <source>
        <dbReference type="SAM" id="Phobius"/>
    </source>
</evidence>
<keyword evidence="3" id="KW-0862">Zinc</keyword>
<evidence type="ECO:0000313" key="7">
    <source>
        <dbReference type="EMBL" id="KAG6685768.1"/>
    </source>
</evidence>
<evidence type="ECO:0000256" key="2">
    <source>
        <dbReference type="ARBA" id="ARBA00022771"/>
    </source>
</evidence>
<sequence length="129" mass="15514">MESSQSSSFSNDCPLESPSCWCGLKTRLKTSHTKSNHGRSFFACPKYDMGDTRCGFFIWTDIFNLLDQNLRTRENKVWNMWDDVLLREYEVQKREDQVRERERMLKKNHRILLWLYWVVVIVIVLAWFG</sequence>
<keyword evidence="1" id="KW-0479">Metal-binding</keyword>
<dbReference type="PANTHER" id="PTHR33248">
    <property type="entry name" value="ZINC ION-BINDING PROTEIN"/>
    <property type="match status" value="1"/>
</dbReference>